<dbReference type="EMBL" id="OR979723">
    <property type="protein sequence ID" value="WYD65266.1"/>
    <property type="molecule type" value="Genomic_DNA"/>
</dbReference>
<evidence type="ECO:0000313" key="1">
    <source>
        <dbReference type="EMBL" id="WYD65266.1"/>
    </source>
</evidence>
<protein>
    <submittedName>
        <fullName evidence="1">Uncharacterized protein</fullName>
    </submittedName>
</protein>
<sequence>MQTITFQYALHDIPPTYTSRSEASKAEMFPDLFFTCDYG</sequence>
<gene>
    <name evidence="1" type="ORF">ETEP102_01</name>
</gene>
<organism evidence="1">
    <name type="scientific">Escherichia phage ETEP102</name>
    <dbReference type="NCBI Taxonomy" id="3117680"/>
    <lineage>
        <taxon>Viruses</taxon>
        <taxon>Duplodnaviria</taxon>
        <taxon>Heunggongvirae</taxon>
        <taxon>Uroviricota</taxon>
        <taxon>Caudoviricetes</taxon>
    </lineage>
</organism>
<proteinExistence type="predicted"/>
<accession>A0AAU6PXG7</accession>
<name>A0AAU6PXG7_9CAUD</name>
<reference evidence="1" key="1">
    <citation type="submission" date="2023-12" db="EMBL/GenBank/DDBJ databases">
        <title>Determinants of phage host range in porcine enterotoxigenic Escherichia coli.</title>
        <authorList>
            <person name="Gambino M."/>
            <person name="Broensted L."/>
        </authorList>
    </citation>
    <scope>NUCLEOTIDE SEQUENCE</scope>
</reference>